<dbReference type="AlphaFoldDB" id="W7L195"/>
<protein>
    <recommendedName>
        <fullName evidence="4">Putative HNH nuclease YajD</fullName>
    </recommendedName>
</protein>
<dbReference type="Pfam" id="PF01844">
    <property type="entry name" value="HNH"/>
    <property type="match status" value="1"/>
</dbReference>
<dbReference type="Proteomes" id="UP000019270">
    <property type="component" value="Unassembled WGS sequence"/>
</dbReference>
<dbReference type="PANTHER" id="PTHR41286:SF1">
    <property type="entry name" value="HNH NUCLEASE YAJD-RELATED"/>
    <property type="match status" value="1"/>
</dbReference>
<dbReference type="GO" id="GO:0004519">
    <property type="term" value="F:endonuclease activity"/>
    <property type="evidence" value="ECO:0007669"/>
    <property type="project" value="InterPro"/>
</dbReference>
<reference evidence="7" key="1">
    <citation type="submission" date="2013-03" db="EMBL/GenBank/DDBJ databases">
        <title>Draft genome sequence of Bacillus firmus DS1.</title>
        <authorList>
            <person name="Peng D."/>
            <person name="Zhu L."/>
            <person name="Sun M."/>
        </authorList>
    </citation>
    <scope>NUCLEOTIDE SEQUENCE [LARGE SCALE GENOMIC DNA]</scope>
    <source>
        <strain evidence="7">DS1</strain>
    </source>
</reference>
<proteinExistence type="inferred from homology"/>
<reference evidence="6 7" key="2">
    <citation type="journal article" date="2016" name="Sci. Rep.">
        <title>A novel serine protease, Sep1, from Bacillus firmus DS-1 has nematicidal activity and degrades multiple intestinal-associated nematode proteins.</title>
        <authorList>
            <person name="Geng C."/>
            <person name="Nie X."/>
            <person name="Tang Z."/>
            <person name="Zhang Y."/>
            <person name="Lin J."/>
            <person name="Sun M."/>
            <person name="Peng D."/>
        </authorList>
    </citation>
    <scope>NUCLEOTIDE SEQUENCE [LARGE SCALE GENOMIC DNA]</scope>
    <source>
        <strain evidence="6 7">DS1</strain>
    </source>
</reference>
<comment type="similarity">
    <text evidence="3">Belongs to the HNH nuclease family.</text>
</comment>
<dbReference type="InterPro" id="IPR002711">
    <property type="entry name" value="HNH"/>
</dbReference>
<evidence type="ECO:0000256" key="2">
    <source>
        <dbReference type="ARBA" id="ARBA00022801"/>
    </source>
</evidence>
<dbReference type="eggNOG" id="COG1403">
    <property type="taxonomic scope" value="Bacteria"/>
</dbReference>
<dbReference type="SMART" id="SM00507">
    <property type="entry name" value="HNHc"/>
    <property type="match status" value="1"/>
</dbReference>
<dbReference type="GO" id="GO:0008270">
    <property type="term" value="F:zinc ion binding"/>
    <property type="evidence" value="ECO:0007669"/>
    <property type="project" value="InterPro"/>
</dbReference>
<evidence type="ECO:0000313" key="6">
    <source>
        <dbReference type="EMBL" id="EWG08892.1"/>
    </source>
</evidence>
<organism evidence="6 7">
    <name type="scientific">Cytobacillus firmus DS1</name>
    <dbReference type="NCBI Taxonomy" id="1307436"/>
    <lineage>
        <taxon>Bacteria</taxon>
        <taxon>Bacillati</taxon>
        <taxon>Bacillota</taxon>
        <taxon>Bacilli</taxon>
        <taxon>Bacillales</taxon>
        <taxon>Bacillaceae</taxon>
        <taxon>Cytobacillus</taxon>
    </lineage>
</organism>
<dbReference type="EMBL" id="APVL01000027">
    <property type="protein sequence ID" value="EWG08892.1"/>
    <property type="molecule type" value="Genomic_DNA"/>
</dbReference>
<feature type="domain" description="HNH nuclease" evidence="5">
    <location>
        <begin position="26"/>
        <end position="82"/>
    </location>
</feature>
<dbReference type="InterPro" id="IPR003615">
    <property type="entry name" value="HNH_nuc"/>
</dbReference>
<dbReference type="CDD" id="cd00085">
    <property type="entry name" value="HNHc"/>
    <property type="match status" value="1"/>
</dbReference>
<evidence type="ECO:0000313" key="7">
    <source>
        <dbReference type="Proteomes" id="UP000019270"/>
    </source>
</evidence>
<dbReference type="GO" id="GO:0016787">
    <property type="term" value="F:hydrolase activity"/>
    <property type="evidence" value="ECO:0007669"/>
    <property type="project" value="UniProtKB-KW"/>
</dbReference>
<dbReference type="GO" id="GO:0003676">
    <property type="term" value="F:nucleic acid binding"/>
    <property type="evidence" value="ECO:0007669"/>
    <property type="project" value="InterPro"/>
</dbReference>
<sequence length="105" mass="12587">MDNNHLFQYITSGQLMKFYKSKEWKALRVEALERDNYECQMCKENGKYHKAECVHHIKEVKPYPHLAMTLSNLKSLCNPCHNKVHDRIGIHLQEQGKKFVNEERW</sequence>
<evidence type="ECO:0000256" key="1">
    <source>
        <dbReference type="ARBA" id="ARBA00022722"/>
    </source>
</evidence>
<keyword evidence="1" id="KW-0540">Nuclease</keyword>
<comment type="caution">
    <text evidence="6">The sequence shown here is derived from an EMBL/GenBank/DDBJ whole genome shotgun (WGS) entry which is preliminary data.</text>
</comment>
<evidence type="ECO:0000259" key="5">
    <source>
        <dbReference type="SMART" id="SM00507"/>
    </source>
</evidence>
<dbReference type="RefSeq" id="WP_035332771.1">
    <property type="nucleotide sequence ID" value="NZ_APVL01000027.1"/>
</dbReference>
<evidence type="ECO:0000256" key="3">
    <source>
        <dbReference type="ARBA" id="ARBA00038412"/>
    </source>
</evidence>
<gene>
    <name evidence="6" type="ORF">PBF_22048</name>
</gene>
<dbReference type="GO" id="GO:0005829">
    <property type="term" value="C:cytosol"/>
    <property type="evidence" value="ECO:0007669"/>
    <property type="project" value="TreeGrafter"/>
</dbReference>
<accession>W7L195</accession>
<keyword evidence="2" id="KW-0378">Hydrolase</keyword>
<name>W7L195_CYTFI</name>
<evidence type="ECO:0000256" key="4">
    <source>
        <dbReference type="ARBA" id="ARBA00040194"/>
    </source>
</evidence>
<dbReference type="PANTHER" id="PTHR41286">
    <property type="entry name" value="HNH NUCLEASE YAJD-RELATED"/>
    <property type="match status" value="1"/>
</dbReference>
<dbReference type="PATRIC" id="fig|1307436.3.peg.4702"/>
<dbReference type="Gene3D" id="1.10.30.50">
    <property type="match status" value="1"/>
</dbReference>